<sequence>MSATELSLDQLADWLRRFAQIVDENKTYLTELDSAIGDADHGANMARGTAAVVTHLDEANTIDALLKKAGMTLVSTVGGTSGPLYGTLLMKMGMATGAVTELSAEEFSKAFRAGLEGLVARGKTELGDKTMVDALTPAIDAYDAALADGADLHDAVESAAQAAAAGRDATTPLVARKGRASYLGERSAGHMDPGATSSTYLFDALSQVIGS</sequence>
<dbReference type="STRING" id="399497.BW733_04385"/>
<dbReference type="AlphaFoldDB" id="A0A1Q2CVQ8"/>
<keyword evidence="1" id="KW-0808">Transferase</keyword>
<dbReference type="NCBIfam" id="TIGR02365">
    <property type="entry name" value="dha_L_ycgS"/>
    <property type="match status" value="1"/>
</dbReference>
<dbReference type="PANTHER" id="PTHR28629">
    <property type="entry name" value="TRIOKINASE/FMN CYCLASE"/>
    <property type="match status" value="1"/>
</dbReference>
<evidence type="ECO:0000256" key="1">
    <source>
        <dbReference type="ARBA" id="ARBA00022679"/>
    </source>
</evidence>
<evidence type="ECO:0000313" key="5">
    <source>
        <dbReference type="Proteomes" id="UP000188235"/>
    </source>
</evidence>
<dbReference type="InterPro" id="IPR036117">
    <property type="entry name" value="DhaL_dom_sf"/>
</dbReference>
<dbReference type="InterPro" id="IPR050861">
    <property type="entry name" value="Dihydroxyacetone_Kinase"/>
</dbReference>
<feature type="domain" description="DhaL" evidence="3">
    <location>
        <begin position="9"/>
        <end position="207"/>
    </location>
</feature>
<dbReference type="InterPro" id="IPR012737">
    <property type="entry name" value="DhaK_L_YcgS"/>
</dbReference>
<dbReference type="GO" id="GO:0019563">
    <property type="term" value="P:glycerol catabolic process"/>
    <property type="evidence" value="ECO:0007669"/>
    <property type="project" value="TreeGrafter"/>
</dbReference>
<accession>A0A1Q2CVQ8</accession>
<dbReference type="RefSeq" id="WP_077348225.1">
    <property type="nucleotide sequence ID" value="NZ_CP019607.1"/>
</dbReference>
<dbReference type="EMBL" id="CP019607">
    <property type="protein sequence ID" value="AQP50187.1"/>
    <property type="molecule type" value="Genomic_DNA"/>
</dbReference>
<dbReference type="Gene3D" id="1.25.40.340">
    <property type="match status" value="1"/>
</dbReference>
<dbReference type="InterPro" id="IPR004007">
    <property type="entry name" value="DhaL_dom"/>
</dbReference>
<dbReference type="PROSITE" id="PS51480">
    <property type="entry name" value="DHAL"/>
    <property type="match status" value="1"/>
</dbReference>
<evidence type="ECO:0000259" key="3">
    <source>
        <dbReference type="PROSITE" id="PS51480"/>
    </source>
</evidence>
<dbReference type="FunFam" id="1.25.40.340:FF:000002">
    <property type="entry name" value="Dihydroxyacetone kinase, L subunit"/>
    <property type="match status" value="1"/>
</dbReference>
<dbReference type="GO" id="GO:0005829">
    <property type="term" value="C:cytosol"/>
    <property type="evidence" value="ECO:0007669"/>
    <property type="project" value="TreeGrafter"/>
</dbReference>
<dbReference type="OrthoDB" id="9800291at2"/>
<dbReference type="KEGG" id="tfa:BW733_04385"/>
<proteinExistence type="predicted"/>
<gene>
    <name evidence="4" type="ORF">BW733_04385</name>
</gene>
<reference evidence="4 5" key="1">
    <citation type="journal article" date="2008" name="Int. J. Syst. Evol. Microbiol.">
        <title>Tessaracoccus flavescens sp. nov., isolated from marine sediment.</title>
        <authorList>
            <person name="Lee D.W."/>
            <person name="Lee S.D."/>
        </authorList>
    </citation>
    <scope>NUCLEOTIDE SEQUENCE [LARGE SCALE GENOMIC DNA]</scope>
    <source>
        <strain evidence="4 5">SST-39T</strain>
    </source>
</reference>
<dbReference type="Proteomes" id="UP000188235">
    <property type="component" value="Chromosome"/>
</dbReference>
<name>A0A1Q2CVQ8_9ACTN</name>
<dbReference type="SMART" id="SM01120">
    <property type="entry name" value="Dak2"/>
    <property type="match status" value="1"/>
</dbReference>
<dbReference type="PANTHER" id="PTHR28629:SF4">
    <property type="entry name" value="TRIOKINASE_FMN CYCLASE"/>
    <property type="match status" value="1"/>
</dbReference>
<organism evidence="4 5">
    <name type="scientific">Tessaracoccus flavescens</name>
    <dbReference type="NCBI Taxonomy" id="399497"/>
    <lineage>
        <taxon>Bacteria</taxon>
        <taxon>Bacillati</taxon>
        <taxon>Actinomycetota</taxon>
        <taxon>Actinomycetes</taxon>
        <taxon>Propionibacteriales</taxon>
        <taxon>Propionibacteriaceae</taxon>
        <taxon>Tessaracoccus</taxon>
    </lineage>
</organism>
<evidence type="ECO:0000313" key="4">
    <source>
        <dbReference type="EMBL" id="AQP50187.1"/>
    </source>
</evidence>
<keyword evidence="2 4" id="KW-0418">Kinase</keyword>
<dbReference type="GO" id="GO:0004371">
    <property type="term" value="F:glycerone kinase activity"/>
    <property type="evidence" value="ECO:0007669"/>
    <property type="project" value="InterPro"/>
</dbReference>
<evidence type="ECO:0000256" key="2">
    <source>
        <dbReference type="ARBA" id="ARBA00022777"/>
    </source>
</evidence>
<dbReference type="Pfam" id="PF02734">
    <property type="entry name" value="Dak2"/>
    <property type="match status" value="1"/>
</dbReference>
<keyword evidence="5" id="KW-1185">Reference proteome</keyword>
<protein>
    <submittedName>
        <fullName evidence="4">Dihydroxyacetone kinase subunit L</fullName>
    </submittedName>
</protein>
<dbReference type="SUPFAM" id="SSF101473">
    <property type="entry name" value="DhaL-like"/>
    <property type="match status" value="1"/>
</dbReference>